<accession>A5G723</accession>
<name>A5G723_GEOUR</name>
<dbReference type="RefSeq" id="WP_011940252.1">
    <property type="nucleotide sequence ID" value="NC_009483.1"/>
</dbReference>
<keyword evidence="3" id="KW-1185">Reference proteome</keyword>
<feature type="domain" description="HTH cro/C1-type" evidence="1">
    <location>
        <begin position="61"/>
        <end position="115"/>
    </location>
</feature>
<dbReference type="CDD" id="cd00093">
    <property type="entry name" value="HTH_XRE"/>
    <property type="match status" value="1"/>
</dbReference>
<gene>
    <name evidence="2" type="ordered locus">Gura_3435</name>
</gene>
<dbReference type="PROSITE" id="PS50943">
    <property type="entry name" value="HTH_CROC1"/>
    <property type="match status" value="1"/>
</dbReference>
<dbReference type="SUPFAM" id="SSF47413">
    <property type="entry name" value="lambda repressor-like DNA-binding domains"/>
    <property type="match status" value="1"/>
</dbReference>
<evidence type="ECO:0000313" key="3">
    <source>
        <dbReference type="Proteomes" id="UP000006695"/>
    </source>
</evidence>
<dbReference type="Gene3D" id="1.10.260.40">
    <property type="entry name" value="lambda repressor-like DNA-binding domains"/>
    <property type="match status" value="1"/>
</dbReference>
<dbReference type="EMBL" id="CP000698">
    <property type="protein sequence ID" value="ABQ27591.1"/>
    <property type="molecule type" value="Genomic_DNA"/>
</dbReference>
<proteinExistence type="predicted"/>
<protein>
    <submittedName>
        <fullName evidence="2">Transcriptional regulator, XRE family</fullName>
    </submittedName>
</protein>
<dbReference type="OrthoDB" id="9807711at2"/>
<dbReference type="KEGG" id="gur:Gura_3435"/>
<dbReference type="InterPro" id="IPR010982">
    <property type="entry name" value="Lambda_DNA-bd_dom_sf"/>
</dbReference>
<dbReference type="SMART" id="SM00530">
    <property type="entry name" value="HTH_XRE"/>
    <property type="match status" value="1"/>
</dbReference>
<reference evidence="2 3" key="1">
    <citation type="submission" date="2007-05" db="EMBL/GenBank/DDBJ databases">
        <title>Complete sequence of Geobacter uraniireducens Rf4.</title>
        <authorList>
            <consortium name="US DOE Joint Genome Institute"/>
            <person name="Copeland A."/>
            <person name="Lucas S."/>
            <person name="Lapidus A."/>
            <person name="Barry K."/>
            <person name="Detter J.C."/>
            <person name="Glavina del Rio T."/>
            <person name="Hammon N."/>
            <person name="Israni S."/>
            <person name="Dalin E."/>
            <person name="Tice H."/>
            <person name="Pitluck S."/>
            <person name="Chertkov O."/>
            <person name="Brettin T."/>
            <person name="Bruce D."/>
            <person name="Han C."/>
            <person name="Schmutz J."/>
            <person name="Larimer F."/>
            <person name="Land M."/>
            <person name="Hauser L."/>
            <person name="Kyrpides N."/>
            <person name="Mikhailova N."/>
            <person name="Shelobolina E."/>
            <person name="Aklujkar M."/>
            <person name="Lovley D."/>
            <person name="Richardson P."/>
        </authorList>
    </citation>
    <scope>NUCLEOTIDE SEQUENCE [LARGE SCALE GENOMIC DNA]</scope>
    <source>
        <strain evidence="2 3">Rf4</strain>
    </source>
</reference>
<dbReference type="HOGENOM" id="CLU_163847_0_0_7"/>
<sequence>MLAHTKKHPTESIRLIGSPDVISRLRKYALKVGADIIEAANSIPASDISPELDTNPGGVYLRGIRLREEMTQEDLAKLTGIPRANISAMEHGKRPIGKETAKKLATVLHCDYRRFL</sequence>
<dbReference type="Proteomes" id="UP000006695">
    <property type="component" value="Chromosome"/>
</dbReference>
<dbReference type="AlphaFoldDB" id="A5G723"/>
<evidence type="ECO:0000259" key="1">
    <source>
        <dbReference type="PROSITE" id="PS50943"/>
    </source>
</evidence>
<dbReference type="STRING" id="351605.Gura_3435"/>
<dbReference type="InterPro" id="IPR001387">
    <property type="entry name" value="Cro/C1-type_HTH"/>
</dbReference>
<organism evidence="2 3">
    <name type="scientific">Geotalea uraniireducens (strain Rf4)</name>
    <name type="common">Geobacter uraniireducens</name>
    <dbReference type="NCBI Taxonomy" id="351605"/>
    <lineage>
        <taxon>Bacteria</taxon>
        <taxon>Pseudomonadati</taxon>
        <taxon>Thermodesulfobacteriota</taxon>
        <taxon>Desulfuromonadia</taxon>
        <taxon>Geobacterales</taxon>
        <taxon>Geobacteraceae</taxon>
        <taxon>Geotalea</taxon>
    </lineage>
</organism>
<dbReference type="Pfam" id="PF01381">
    <property type="entry name" value="HTH_3"/>
    <property type="match status" value="1"/>
</dbReference>
<dbReference type="GO" id="GO:0003677">
    <property type="term" value="F:DNA binding"/>
    <property type="evidence" value="ECO:0007669"/>
    <property type="project" value="InterPro"/>
</dbReference>
<evidence type="ECO:0000313" key="2">
    <source>
        <dbReference type="EMBL" id="ABQ27591.1"/>
    </source>
</evidence>